<protein>
    <submittedName>
        <fullName evidence="2">Sigma70_r4 domain containing protein</fullName>
    </submittedName>
</protein>
<dbReference type="PRINTS" id="PR00046">
    <property type="entry name" value="SIGMA70FCT"/>
</dbReference>
<evidence type="ECO:0000313" key="2">
    <source>
        <dbReference type="EMBL" id="CAB4121655.1"/>
    </source>
</evidence>
<gene>
    <name evidence="2" type="ORF">UFOVP14_58</name>
</gene>
<dbReference type="SUPFAM" id="SSF88659">
    <property type="entry name" value="Sigma3 and sigma4 domains of RNA polymerase sigma factors"/>
    <property type="match status" value="1"/>
</dbReference>
<proteinExistence type="predicted"/>
<evidence type="ECO:0000259" key="1">
    <source>
        <dbReference type="PROSITE" id="PS00716"/>
    </source>
</evidence>
<dbReference type="InterPro" id="IPR000943">
    <property type="entry name" value="RNA_pol_sigma70"/>
</dbReference>
<reference evidence="2" key="1">
    <citation type="submission" date="2020-04" db="EMBL/GenBank/DDBJ databases">
        <authorList>
            <person name="Chiriac C."/>
            <person name="Salcher M."/>
            <person name="Ghai R."/>
            <person name="Kavagutti S V."/>
        </authorList>
    </citation>
    <scope>NUCLEOTIDE SEQUENCE</scope>
</reference>
<dbReference type="GO" id="GO:0003700">
    <property type="term" value="F:DNA-binding transcription factor activity"/>
    <property type="evidence" value="ECO:0007669"/>
    <property type="project" value="InterPro"/>
</dbReference>
<dbReference type="Pfam" id="PF04545">
    <property type="entry name" value="Sigma70_r4"/>
    <property type="match status" value="1"/>
</dbReference>
<dbReference type="Gene3D" id="1.10.10.10">
    <property type="entry name" value="Winged helix-like DNA-binding domain superfamily/Winged helix DNA-binding domain"/>
    <property type="match status" value="1"/>
</dbReference>
<sequence length="67" mass="7845">MSNPMTLQEISDYFGVSRERIRQIEKRALAKMKKTLIKHGIMSYSDLSVGEVFQFAADHQIHQDKYK</sequence>
<dbReference type="EMBL" id="LR796151">
    <property type="protein sequence ID" value="CAB4121655.1"/>
    <property type="molecule type" value="Genomic_DNA"/>
</dbReference>
<dbReference type="InterPro" id="IPR007630">
    <property type="entry name" value="RNA_pol_sigma70_r4"/>
</dbReference>
<organism evidence="2">
    <name type="scientific">uncultured Caudovirales phage</name>
    <dbReference type="NCBI Taxonomy" id="2100421"/>
    <lineage>
        <taxon>Viruses</taxon>
        <taxon>Duplodnaviria</taxon>
        <taxon>Heunggongvirae</taxon>
        <taxon>Uroviricota</taxon>
        <taxon>Caudoviricetes</taxon>
        <taxon>Peduoviridae</taxon>
        <taxon>Maltschvirus</taxon>
        <taxon>Maltschvirus maltsch</taxon>
    </lineage>
</organism>
<accession>A0A6J5KJE7</accession>
<dbReference type="PROSITE" id="PS00716">
    <property type="entry name" value="SIGMA70_2"/>
    <property type="match status" value="1"/>
</dbReference>
<feature type="domain" description="RNA polymerase sigma-70" evidence="1">
    <location>
        <begin position="6"/>
        <end position="32"/>
    </location>
</feature>
<dbReference type="InterPro" id="IPR013324">
    <property type="entry name" value="RNA_pol_sigma_r3/r4-like"/>
</dbReference>
<dbReference type="GO" id="GO:0006352">
    <property type="term" value="P:DNA-templated transcription initiation"/>
    <property type="evidence" value="ECO:0007669"/>
    <property type="project" value="InterPro"/>
</dbReference>
<dbReference type="CDD" id="cd06171">
    <property type="entry name" value="Sigma70_r4"/>
    <property type="match status" value="1"/>
</dbReference>
<dbReference type="InterPro" id="IPR036388">
    <property type="entry name" value="WH-like_DNA-bd_sf"/>
</dbReference>
<name>A0A6J5KJE7_9CAUD</name>